<dbReference type="Proteomes" id="UP000887013">
    <property type="component" value="Unassembled WGS sequence"/>
</dbReference>
<dbReference type="InterPro" id="IPR013520">
    <property type="entry name" value="Ribonucl_H"/>
</dbReference>
<proteinExistence type="predicted"/>
<dbReference type="SUPFAM" id="SSF53098">
    <property type="entry name" value="Ribonuclease H-like"/>
    <property type="match status" value="1"/>
</dbReference>
<evidence type="ECO:0000313" key="5">
    <source>
        <dbReference type="EMBL" id="GFT77271.1"/>
    </source>
</evidence>
<dbReference type="InterPro" id="IPR036397">
    <property type="entry name" value="RNaseH_sf"/>
</dbReference>
<keyword evidence="3" id="KW-0269">Exonuclease</keyword>
<name>A0A8X6PLH9_NEPPI</name>
<dbReference type="InterPro" id="IPR051274">
    <property type="entry name" value="3-5_Exoribonuclease"/>
</dbReference>
<accession>A0A8X6PLH9</accession>
<organism evidence="5 6">
    <name type="scientific">Nephila pilipes</name>
    <name type="common">Giant wood spider</name>
    <name type="synonym">Nephila maculata</name>
    <dbReference type="NCBI Taxonomy" id="299642"/>
    <lineage>
        <taxon>Eukaryota</taxon>
        <taxon>Metazoa</taxon>
        <taxon>Ecdysozoa</taxon>
        <taxon>Arthropoda</taxon>
        <taxon>Chelicerata</taxon>
        <taxon>Arachnida</taxon>
        <taxon>Araneae</taxon>
        <taxon>Araneomorphae</taxon>
        <taxon>Entelegynae</taxon>
        <taxon>Araneoidea</taxon>
        <taxon>Nephilidae</taxon>
        <taxon>Nephila</taxon>
    </lineage>
</organism>
<dbReference type="SMART" id="SM00479">
    <property type="entry name" value="EXOIII"/>
    <property type="match status" value="1"/>
</dbReference>
<dbReference type="InterPro" id="IPR047201">
    <property type="entry name" value="ERI-1_3'hExo-like"/>
</dbReference>
<dbReference type="GO" id="GO:0000175">
    <property type="term" value="F:3'-5'-RNA exonuclease activity"/>
    <property type="evidence" value="ECO:0007669"/>
    <property type="project" value="InterPro"/>
</dbReference>
<evidence type="ECO:0000256" key="1">
    <source>
        <dbReference type="ARBA" id="ARBA00022722"/>
    </source>
</evidence>
<dbReference type="Gene3D" id="3.30.420.10">
    <property type="entry name" value="Ribonuclease H-like superfamily/Ribonuclease H"/>
    <property type="match status" value="1"/>
</dbReference>
<sequence length="275" mass="31728">MFDAYFNMTSSTLNALFKSNLSFSICRTIFSRNKFSAAHFKPRKVIKKVPKHHKIPLFEPEEVTLASKVSVKPKQLFDYFLVLDIEATCDSPTNVDPPEIIEFPVLKVNAETFETESVFHSYVRPVVNPELTNFCTELTGIIQGMVDDEPEFKEVYQNFLQWLEKEHILKPGVKFAFATCSDPDLNYFFPLQCRVSGIEVPAYMKEWICVKRSFCDIWPYTWPDNISKMLEYCELKPQGCLHSGIDDATNIARVIKDLAERGLVFKINGFKDTDF</sequence>
<evidence type="ECO:0000259" key="4">
    <source>
        <dbReference type="SMART" id="SM00479"/>
    </source>
</evidence>
<dbReference type="InterPro" id="IPR012337">
    <property type="entry name" value="RNaseH-like_sf"/>
</dbReference>
<dbReference type="EMBL" id="BMAW01117897">
    <property type="protein sequence ID" value="GFT77271.1"/>
    <property type="molecule type" value="Genomic_DNA"/>
</dbReference>
<keyword evidence="6" id="KW-1185">Reference proteome</keyword>
<evidence type="ECO:0000256" key="2">
    <source>
        <dbReference type="ARBA" id="ARBA00022801"/>
    </source>
</evidence>
<protein>
    <submittedName>
        <fullName evidence="5">ERI1 exoribonuclease 3</fullName>
    </submittedName>
</protein>
<keyword evidence="2" id="KW-0378">Hydrolase</keyword>
<gene>
    <name evidence="5" type="primary">ERI3</name>
    <name evidence="5" type="ORF">NPIL_242041</name>
</gene>
<reference evidence="5" key="1">
    <citation type="submission" date="2020-08" db="EMBL/GenBank/DDBJ databases">
        <title>Multicomponent nature underlies the extraordinary mechanical properties of spider dragline silk.</title>
        <authorList>
            <person name="Kono N."/>
            <person name="Nakamura H."/>
            <person name="Mori M."/>
            <person name="Yoshida Y."/>
            <person name="Ohtoshi R."/>
            <person name="Malay A.D."/>
            <person name="Moran D.A.P."/>
            <person name="Tomita M."/>
            <person name="Numata K."/>
            <person name="Arakawa K."/>
        </authorList>
    </citation>
    <scope>NUCLEOTIDE SEQUENCE</scope>
</reference>
<feature type="domain" description="Exonuclease" evidence="4">
    <location>
        <begin position="79"/>
        <end position="264"/>
    </location>
</feature>
<dbReference type="PANTHER" id="PTHR23044:SF61">
    <property type="entry name" value="3'-5' EXORIBONUCLEASE 1-RELATED"/>
    <property type="match status" value="1"/>
</dbReference>
<dbReference type="Pfam" id="PF00929">
    <property type="entry name" value="RNase_T"/>
    <property type="match status" value="1"/>
</dbReference>
<dbReference type="GO" id="GO:0003676">
    <property type="term" value="F:nucleic acid binding"/>
    <property type="evidence" value="ECO:0007669"/>
    <property type="project" value="InterPro"/>
</dbReference>
<evidence type="ECO:0000256" key="3">
    <source>
        <dbReference type="ARBA" id="ARBA00022839"/>
    </source>
</evidence>
<dbReference type="OrthoDB" id="448399at2759"/>
<evidence type="ECO:0000313" key="6">
    <source>
        <dbReference type="Proteomes" id="UP000887013"/>
    </source>
</evidence>
<dbReference type="CDD" id="cd06133">
    <property type="entry name" value="ERI-1_3'hExo_like"/>
    <property type="match status" value="1"/>
</dbReference>
<dbReference type="AlphaFoldDB" id="A0A8X6PLH9"/>
<dbReference type="PANTHER" id="PTHR23044">
    <property type="entry name" value="3'-5' EXONUCLEASE ERI1-RELATED"/>
    <property type="match status" value="1"/>
</dbReference>
<comment type="caution">
    <text evidence="5">The sequence shown here is derived from an EMBL/GenBank/DDBJ whole genome shotgun (WGS) entry which is preliminary data.</text>
</comment>
<keyword evidence="1" id="KW-0540">Nuclease</keyword>